<comment type="caution">
    <text evidence="9">The sequence shown here is derived from an EMBL/GenBank/DDBJ whole genome shotgun (WGS) entry which is preliminary data.</text>
</comment>
<dbReference type="GO" id="GO:0016020">
    <property type="term" value="C:membrane"/>
    <property type="evidence" value="ECO:0007669"/>
    <property type="project" value="UniProtKB-SubCell"/>
</dbReference>
<dbReference type="eggNOG" id="COG0531">
    <property type="taxonomic scope" value="Bacteria"/>
</dbReference>
<dbReference type="STRING" id="1195236.CTER_5529"/>
<evidence type="ECO:0000256" key="2">
    <source>
        <dbReference type="ARBA" id="ARBA00007998"/>
    </source>
</evidence>
<feature type="transmembrane region" description="Helical" evidence="8">
    <location>
        <begin position="12"/>
        <end position="30"/>
    </location>
</feature>
<keyword evidence="4" id="KW-0309">Germination</keyword>
<accession>S0FZG8</accession>
<dbReference type="PANTHER" id="PTHR34975:SF2">
    <property type="entry name" value="SPORE GERMINATION PROTEIN A2"/>
    <property type="match status" value="1"/>
</dbReference>
<feature type="transmembrane region" description="Helical" evidence="8">
    <location>
        <begin position="83"/>
        <end position="106"/>
    </location>
</feature>
<feature type="transmembrane region" description="Helical" evidence="8">
    <location>
        <begin position="146"/>
        <end position="168"/>
    </location>
</feature>
<dbReference type="PANTHER" id="PTHR34975">
    <property type="entry name" value="SPORE GERMINATION PROTEIN A2"/>
    <property type="match status" value="1"/>
</dbReference>
<dbReference type="AlphaFoldDB" id="S0FZG8"/>
<feature type="transmembrane region" description="Helical" evidence="8">
    <location>
        <begin position="220"/>
        <end position="241"/>
    </location>
</feature>
<feature type="transmembrane region" description="Helical" evidence="8">
    <location>
        <begin position="118"/>
        <end position="139"/>
    </location>
</feature>
<evidence type="ECO:0000256" key="4">
    <source>
        <dbReference type="ARBA" id="ARBA00022544"/>
    </source>
</evidence>
<feature type="transmembrane region" description="Helical" evidence="8">
    <location>
        <begin position="188"/>
        <end position="208"/>
    </location>
</feature>
<gene>
    <name evidence="9" type="ORF">CTER_5529</name>
</gene>
<dbReference type="Gene3D" id="1.20.1740.10">
    <property type="entry name" value="Amino acid/polyamine transporter I"/>
    <property type="match status" value="1"/>
</dbReference>
<comment type="subcellular location">
    <subcellularLocation>
        <location evidence="1">Membrane</location>
        <topology evidence="1">Multi-pass membrane protein</topology>
    </subcellularLocation>
</comment>
<feature type="transmembrane region" description="Helical" evidence="8">
    <location>
        <begin position="336"/>
        <end position="354"/>
    </location>
</feature>
<name>S0FZG8_RUMCE</name>
<keyword evidence="5 8" id="KW-0812">Transmembrane</keyword>
<dbReference type="Pfam" id="PF03845">
    <property type="entry name" value="Spore_permease"/>
    <property type="match status" value="1"/>
</dbReference>
<dbReference type="EMBL" id="AORV01000010">
    <property type="protein sequence ID" value="EMS73928.1"/>
    <property type="molecule type" value="Genomic_DNA"/>
</dbReference>
<dbReference type="Proteomes" id="UP000014155">
    <property type="component" value="Unassembled WGS sequence"/>
</dbReference>
<evidence type="ECO:0000256" key="6">
    <source>
        <dbReference type="ARBA" id="ARBA00022989"/>
    </source>
</evidence>
<feature type="transmembrane region" description="Helical" evidence="8">
    <location>
        <begin position="42"/>
        <end position="63"/>
    </location>
</feature>
<evidence type="ECO:0000256" key="8">
    <source>
        <dbReference type="SAM" id="Phobius"/>
    </source>
</evidence>
<reference evidence="9 10" key="1">
    <citation type="journal article" date="2013" name="Genome Announc.">
        <title>Draft Genome Sequence of the Cellulolytic, Mesophilic, Anaerobic Bacterium Clostridium termitidis Strain CT1112 (DSM 5398).</title>
        <authorList>
            <person name="Lal S."/>
            <person name="Ramachandran U."/>
            <person name="Zhang X."/>
            <person name="Munir R."/>
            <person name="Sparling R."/>
            <person name="Levin D.B."/>
        </authorList>
    </citation>
    <scope>NUCLEOTIDE SEQUENCE [LARGE SCALE GENOMIC DNA]</scope>
    <source>
        <strain evidence="9 10">CT1112</strain>
    </source>
</reference>
<protein>
    <submittedName>
        <fullName evidence="9">Spore germination protein</fullName>
    </submittedName>
</protein>
<dbReference type="RefSeq" id="WP_004623258.1">
    <property type="nucleotide sequence ID" value="NZ_AORV01000010.1"/>
</dbReference>
<organism evidence="9 10">
    <name type="scientific">Ruminiclostridium cellobioparum subsp. termitidis CT1112</name>
    <dbReference type="NCBI Taxonomy" id="1195236"/>
    <lineage>
        <taxon>Bacteria</taxon>
        <taxon>Bacillati</taxon>
        <taxon>Bacillota</taxon>
        <taxon>Clostridia</taxon>
        <taxon>Eubacteriales</taxon>
        <taxon>Oscillospiraceae</taxon>
        <taxon>Ruminiclostridium</taxon>
    </lineage>
</organism>
<evidence type="ECO:0000313" key="9">
    <source>
        <dbReference type="EMBL" id="EMS73928.1"/>
    </source>
</evidence>
<evidence type="ECO:0000256" key="3">
    <source>
        <dbReference type="ARBA" id="ARBA00022448"/>
    </source>
</evidence>
<evidence type="ECO:0000256" key="7">
    <source>
        <dbReference type="ARBA" id="ARBA00023136"/>
    </source>
</evidence>
<dbReference type="GO" id="GO:0009847">
    <property type="term" value="P:spore germination"/>
    <property type="evidence" value="ECO:0007669"/>
    <property type="project" value="InterPro"/>
</dbReference>
<feature type="transmembrane region" description="Helical" evidence="8">
    <location>
        <begin position="306"/>
        <end position="324"/>
    </location>
</feature>
<evidence type="ECO:0000256" key="1">
    <source>
        <dbReference type="ARBA" id="ARBA00004141"/>
    </source>
</evidence>
<keyword evidence="7 8" id="KW-0472">Membrane</keyword>
<evidence type="ECO:0000256" key="5">
    <source>
        <dbReference type="ARBA" id="ARBA00022692"/>
    </source>
</evidence>
<keyword evidence="6 8" id="KW-1133">Transmembrane helix</keyword>
<sequence>MMKTRMTFGSWEAITVLVNSIFVQVFLSFPRDMAAYGGSAGWMVSLIITVVVLIYFSISSALYENIGSLDLLDISERVGGRVLKIIVGFLITAFLFFELTAFLGGFSQVLKMISLDKSPLGFVEILFLIGIIACAYFGIEAVVRINAFLLPVVIAGFLLITAGVIPQMDINNIFPVMGEGYGSIAMGSLYKLSAYSSIIILFFMIPFFKKKYIKRVGYMSILISGLLLLWATLSFLLLYPYQIAVDNKIPVFQMAKHIEFGSFLQRIESVFVLICSISSLLYLGVVFTFILHIMQKTLGLKKSKPIILPMAVISLTVSDILKRMDADMVNSKAVNMIWLTGLVLPLIIIIFGACKKVGKKSAEGGGEID</sequence>
<keyword evidence="3" id="KW-0813">Transport</keyword>
<evidence type="ECO:0000313" key="10">
    <source>
        <dbReference type="Proteomes" id="UP000014155"/>
    </source>
</evidence>
<feature type="transmembrane region" description="Helical" evidence="8">
    <location>
        <begin position="270"/>
        <end position="294"/>
    </location>
</feature>
<dbReference type="PATRIC" id="fig|1195236.3.peg.329"/>
<keyword evidence="10" id="KW-1185">Reference proteome</keyword>
<comment type="similarity">
    <text evidence="2">Belongs to the amino acid-polyamine-organocation (APC) superfamily. Spore germination protein (SGP) (TC 2.A.3.9) family.</text>
</comment>
<dbReference type="InterPro" id="IPR004761">
    <property type="entry name" value="Spore_GerAB"/>
</dbReference>
<proteinExistence type="inferred from homology"/>